<name>A0A5S9P2Q3_9GAMM</name>
<evidence type="ECO:0000313" key="1">
    <source>
        <dbReference type="EMBL" id="CAA0097571.1"/>
    </source>
</evidence>
<dbReference type="EMBL" id="CACSIO010000045">
    <property type="protein sequence ID" value="CAA0122833.1"/>
    <property type="molecule type" value="Genomic_DNA"/>
</dbReference>
<dbReference type="AlphaFoldDB" id="A0A5S9P2Q3"/>
<evidence type="ECO:0000313" key="2">
    <source>
        <dbReference type="EMBL" id="CAA0122833.1"/>
    </source>
</evidence>
<dbReference type="OrthoDB" id="7068481at2"/>
<dbReference type="EMBL" id="CACSIO010000004">
    <property type="protein sequence ID" value="CAA0097571.1"/>
    <property type="molecule type" value="Genomic_DNA"/>
</dbReference>
<dbReference type="Proteomes" id="UP000441399">
    <property type="component" value="Unassembled WGS sequence"/>
</dbReference>
<reference evidence="1 3" key="1">
    <citation type="submission" date="2019-11" db="EMBL/GenBank/DDBJ databases">
        <authorList>
            <person name="Holert J."/>
        </authorList>
    </citation>
    <scope>NUCLEOTIDE SEQUENCE [LARGE SCALE GENOMIC DNA]</scope>
    <source>
        <strain evidence="1">SB11_3</strain>
    </source>
</reference>
<proteinExistence type="predicted"/>
<gene>
    <name evidence="2" type="ORF">OPDIPICF_02689</name>
    <name evidence="1" type="ORF">OPDIPICF_04109</name>
</gene>
<protein>
    <submittedName>
        <fullName evidence="1">Uncharacterized protein</fullName>
    </submittedName>
</protein>
<keyword evidence="3" id="KW-1185">Reference proteome</keyword>
<organism evidence="1 3">
    <name type="scientific">BD1-7 clade bacterium</name>
    <dbReference type="NCBI Taxonomy" id="2029982"/>
    <lineage>
        <taxon>Bacteria</taxon>
        <taxon>Pseudomonadati</taxon>
        <taxon>Pseudomonadota</taxon>
        <taxon>Gammaproteobacteria</taxon>
        <taxon>Cellvibrionales</taxon>
        <taxon>Spongiibacteraceae</taxon>
        <taxon>BD1-7 clade</taxon>
    </lineage>
</organism>
<sequence length="262" mass="28897">MTQTEEIGELISSYTHLKQYFEGAREDFENRISNIESRSDDVIDQVQVAIPEAVESELYRSVYFDPDNGDDSQEGTPSNPLKSLKASIEKIPKGGYGVIFTTESGKTITIDEDIFILGKSIVFRFKDAIINASASIRIFAGALKASYPISLSHSSEYFIHHYSADIRLPMASLNPQAEASGLLYSAYNGGNVSFPGSHHSEVLVTGIIEDTPAQYYIFSPLYYRSSMIVCLHGLSVGQNVDVFHPTYQALQVGNKQVYLVGA</sequence>
<accession>A0A5S9P2Q3</accession>
<evidence type="ECO:0000313" key="3">
    <source>
        <dbReference type="Proteomes" id="UP000441399"/>
    </source>
</evidence>